<dbReference type="AlphaFoldDB" id="A0A9Q1KR71"/>
<protein>
    <submittedName>
        <fullName evidence="2">Uncharacterized protein</fullName>
    </submittedName>
</protein>
<evidence type="ECO:0000313" key="3">
    <source>
        <dbReference type="Proteomes" id="UP001153076"/>
    </source>
</evidence>
<evidence type="ECO:0000256" key="1">
    <source>
        <dbReference type="SAM" id="MobiDB-lite"/>
    </source>
</evidence>
<gene>
    <name evidence="2" type="ORF">Cgig2_030443</name>
</gene>
<feature type="region of interest" description="Disordered" evidence="1">
    <location>
        <begin position="1"/>
        <end position="56"/>
    </location>
</feature>
<proteinExistence type="predicted"/>
<comment type="caution">
    <text evidence="2">The sequence shown here is derived from an EMBL/GenBank/DDBJ whole genome shotgun (WGS) entry which is preliminary data.</text>
</comment>
<evidence type="ECO:0000313" key="2">
    <source>
        <dbReference type="EMBL" id="KAJ8447212.1"/>
    </source>
</evidence>
<organism evidence="2 3">
    <name type="scientific">Carnegiea gigantea</name>
    <dbReference type="NCBI Taxonomy" id="171969"/>
    <lineage>
        <taxon>Eukaryota</taxon>
        <taxon>Viridiplantae</taxon>
        <taxon>Streptophyta</taxon>
        <taxon>Embryophyta</taxon>
        <taxon>Tracheophyta</taxon>
        <taxon>Spermatophyta</taxon>
        <taxon>Magnoliopsida</taxon>
        <taxon>eudicotyledons</taxon>
        <taxon>Gunneridae</taxon>
        <taxon>Pentapetalae</taxon>
        <taxon>Caryophyllales</taxon>
        <taxon>Cactineae</taxon>
        <taxon>Cactaceae</taxon>
        <taxon>Cactoideae</taxon>
        <taxon>Echinocereeae</taxon>
        <taxon>Carnegiea</taxon>
    </lineage>
</organism>
<name>A0A9Q1KR71_9CARY</name>
<dbReference type="EMBL" id="JAKOGI010000040">
    <property type="protein sequence ID" value="KAJ8447212.1"/>
    <property type="molecule type" value="Genomic_DNA"/>
</dbReference>
<reference evidence="2" key="1">
    <citation type="submission" date="2022-04" db="EMBL/GenBank/DDBJ databases">
        <title>Carnegiea gigantea Genome sequencing and assembly v2.</title>
        <authorList>
            <person name="Copetti D."/>
            <person name="Sanderson M.J."/>
            <person name="Burquez A."/>
            <person name="Wojciechowski M.F."/>
        </authorList>
    </citation>
    <scope>NUCLEOTIDE SEQUENCE</scope>
    <source>
        <strain evidence="2">SGP5-SGP5p</strain>
        <tissue evidence="2">Aerial part</tissue>
    </source>
</reference>
<accession>A0A9Q1KR71</accession>
<dbReference type="Proteomes" id="UP001153076">
    <property type="component" value="Unassembled WGS sequence"/>
</dbReference>
<sequence>MRGRLKTSEWKGSPGADLGEIVEQAAGPNPSSTKYWSAGVATPAPERQEPSAEEEAIDAVPLAESAEGGDDVDQTAADAVKMVVRRYLTAPLPISKLPLLKDLRAKYKKFKKGGEEWSMGLPELKPHHICADYLKGLIRVVPQFGARDDAGKYCISGFAIDLYLGLLQDR</sequence>
<keyword evidence="3" id="KW-1185">Reference proteome</keyword>